<keyword evidence="2" id="KW-0238">DNA-binding</keyword>
<dbReference type="InterPro" id="IPR036388">
    <property type="entry name" value="WH-like_DNA-bd_sf"/>
</dbReference>
<dbReference type="FunFam" id="1.10.10.10:FF:000056">
    <property type="entry name" value="IclR family transcriptional regulator"/>
    <property type="match status" value="1"/>
</dbReference>
<keyword evidence="3" id="KW-0804">Transcription</keyword>
<dbReference type="PANTHER" id="PTHR30136:SF24">
    <property type="entry name" value="HTH-TYPE TRANSCRIPTIONAL REPRESSOR ALLR"/>
    <property type="match status" value="1"/>
</dbReference>
<dbReference type="InterPro" id="IPR005471">
    <property type="entry name" value="Tscrpt_reg_IclR_N"/>
</dbReference>
<keyword evidence="1" id="KW-0805">Transcription regulation</keyword>
<reference evidence="5" key="1">
    <citation type="submission" date="2015-08" db="EMBL/GenBank/DDBJ databases">
        <authorList>
            <person name="Babu N.S."/>
            <person name="Beckwith C.J."/>
            <person name="Beseler K.G."/>
            <person name="Brison A."/>
            <person name="Carone J.V."/>
            <person name="Caskin T.P."/>
            <person name="Diamond M."/>
            <person name="Durham M.E."/>
            <person name="Foxe J.M."/>
            <person name="Go M."/>
            <person name="Henderson B.A."/>
            <person name="Jones I.B."/>
            <person name="McGettigan J.A."/>
            <person name="Micheletti S.J."/>
            <person name="Nasrallah M.E."/>
            <person name="Ortiz D."/>
            <person name="Piller C.R."/>
            <person name="Privatt S.R."/>
            <person name="Schneider S.L."/>
            <person name="Sharp S."/>
            <person name="Smith T.C."/>
            <person name="Stanton J.D."/>
            <person name="Ullery H.E."/>
            <person name="Wilson R.J."/>
            <person name="Serrano M.G."/>
            <person name="Buck G."/>
            <person name="Lee V."/>
            <person name="Wang Y."/>
            <person name="Carvalho R."/>
            <person name="Voegtly L."/>
            <person name="Shi R."/>
            <person name="Duckworth R."/>
            <person name="Johnson A."/>
            <person name="Loviza R."/>
            <person name="Walstead R."/>
            <person name="Shah Z."/>
            <person name="Kiflezghi M."/>
            <person name="Wade K."/>
            <person name="Ball S.L."/>
            <person name="Bradley K.W."/>
            <person name="Asai D.J."/>
            <person name="Bowman C.A."/>
            <person name="Russell D.A."/>
            <person name="Pope W.H."/>
            <person name="Jacobs-Sera D."/>
            <person name="Hendrix R.W."/>
            <person name="Hatfull G.F."/>
        </authorList>
    </citation>
    <scope>NUCLEOTIDE SEQUENCE</scope>
</reference>
<evidence type="ECO:0000256" key="3">
    <source>
        <dbReference type="ARBA" id="ARBA00023163"/>
    </source>
</evidence>
<feature type="domain" description="HTH iclR-type" evidence="4">
    <location>
        <begin position="10"/>
        <end position="71"/>
    </location>
</feature>
<evidence type="ECO:0000256" key="1">
    <source>
        <dbReference type="ARBA" id="ARBA00023015"/>
    </source>
</evidence>
<sequence length="104" mass="11202">MSESRQSAGVQSVHRALDLVEVVARNGGSMSISEIASAIDLPLTTIHRLVRTLVERGYMAQLSDRRYSLGRGLVPLGAAAHHIHRAAARPCSPLIRRPLVPAGM</sequence>
<dbReference type="InterPro" id="IPR050707">
    <property type="entry name" value="HTH_MetabolicPath_Reg"/>
</dbReference>
<dbReference type="InterPro" id="IPR036390">
    <property type="entry name" value="WH_DNA-bd_sf"/>
</dbReference>
<evidence type="ECO:0000256" key="2">
    <source>
        <dbReference type="ARBA" id="ARBA00023125"/>
    </source>
</evidence>
<evidence type="ECO:0000259" key="4">
    <source>
        <dbReference type="PROSITE" id="PS51077"/>
    </source>
</evidence>
<dbReference type="GO" id="GO:0045892">
    <property type="term" value="P:negative regulation of DNA-templated transcription"/>
    <property type="evidence" value="ECO:0007669"/>
    <property type="project" value="TreeGrafter"/>
</dbReference>
<protein>
    <submittedName>
        <fullName evidence="5">Transcriptional regulator</fullName>
    </submittedName>
</protein>
<dbReference type="PANTHER" id="PTHR30136">
    <property type="entry name" value="HELIX-TURN-HELIX TRANSCRIPTIONAL REGULATOR, ICLR FAMILY"/>
    <property type="match status" value="1"/>
</dbReference>
<dbReference type="Pfam" id="PF09339">
    <property type="entry name" value="HTH_IclR"/>
    <property type="match status" value="1"/>
</dbReference>
<gene>
    <name evidence="5" type="ORF">NOCA250047</name>
</gene>
<dbReference type="EMBL" id="CZKA01000045">
    <property type="protein sequence ID" value="CUR58421.1"/>
    <property type="molecule type" value="Genomic_DNA"/>
</dbReference>
<dbReference type="GO" id="GO:0003677">
    <property type="term" value="F:DNA binding"/>
    <property type="evidence" value="ECO:0007669"/>
    <property type="project" value="UniProtKB-KW"/>
</dbReference>
<dbReference type="SUPFAM" id="SSF46785">
    <property type="entry name" value="Winged helix' DNA-binding domain"/>
    <property type="match status" value="1"/>
</dbReference>
<dbReference type="AlphaFoldDB" id="A0A2P2C8U1"/>
<organism evidence="5">
    <name type="scientific">metagenome</name>
    <dbReference type="NCBI Taxonomy" id="256318"/>
    <lineage>
        <taxon>unclassified sequences</taxon>
        <taxon>metagenomes</taxon>
    </lineage>
</organism>
<dbReference type="PROSITE" id="PS51077">
    <property type="entry name" value="HTH_ICLR"/>
    <property type="match status" value="1"/>
</dbReference>
<name>A0A2P2C8U1_9ZZZZ</name>
<proteinExistence type="predicted"/>
<dbReference type="GO" id="GO:0003700">
    <property type="term" value="F:DNA-binding transcription factor activity"/>
    <property type="evidence" value="ECO:0007669"/>
    <property type="project" value="TreeGrafter"/>
</dbReference>
<dbReference type="Gene3D" id="1.10.10.10">
    <property type="entry name" value="Winged helix-like DNA-binding domain superfamily/Winged helix DNA-binding domain"/>
    <property type="match status" value="1"/>
</dbReference>
<dbReference type="SMART" id="SM00346">
    <property type="entry name" value="HTH_ICLR"/>
    <property type="match status" value="1"/>
</dbReference>
<accession>A0A2P2C8U1</accession>
<evidence type="ECO:0000313" key="5">
    <source>
        <dbReference type="EMBL" id="CUR58421.1"/>
    </source>
</evidence>